<dbReference type="OrthoDB" id="10033535at2759"/>
<feature type="transmembrane region" description="Helical" evidence="6">
    <location>
        <begin position="12"/>
        <end position="36"/>
    </location>
</feature>
<organism evidence="7 8">
    <name type="scientific">Dibothriocephalus latus</name>
    <name type="common">Fish tapeworm</name>
    <name type="synonym">Diphyllobothrium latum</name>
    <dbReference type="NCBI Taxonomy" id="60516"/>
    <lineage>
        <taxon>Eukaryota</taxon>
        <taxon>Metazoa</taxon>
        <taxon>Spiralia</taxon>
        <taxon>Lophotrochozoa</taxon>
        <taxon>Platyhelminthes</taxon>
        <taxon>Cestoda</taxon>
        <taxon>Eucestoda</taxon>
        <taxon>Diphyllobothriidea</taxon>
        <taxon>Diphyllobothriidae</taxon>
        <taxon>Dibothriocephalus</taxon>
    </lineage>
</organism>
<dbReference type="Gene3D" id="1.10.1450.10">
    <property type="entry name" value="Tetraspanin"/>
    <property type="match status" value="2"/>
</dbReference>
<feature type="transmembrane region" description="Helical" evidence="6">
    <location>
        <begin position="48"/>
        <end position="70"/>
    </location>
</feature>
<dbReference type="Proteomes" id="UP000281553">
    <property type="component" value="Unassembled WGS sequence"/>
</dbReference>
<dbReference type="AlphaFoldDB" id="A0A3P6NZH8"/>
<gene>
    <name evidence="7" type="ORF">DILT_LOCUS39</name>
</gene>
<dbReference type="EMBL" id="UYRU01000158">
    <property type="protein sequence ID" value="VDK29592.1"/>
    <property type="molecule type" value="Genomic_DNA"/>
</dbReference>
<dbReference type="SUPFAM" id="SSF48652">
    <property type="entry name" value="Tetraspanin"/>
    <property type="match status" value="2"/>
</dbReference>
<keyword evidence="3 6" id="KW-0812">Transmembrane</keyword>
<dbReference type="PANTHER" id="PTHR19282">
    <property type="entry name" value="TETRASPANIN"/>
    <property type="match status" value="1"/>
</dbReference>
<proteinExistence type="inferred from homology"/>
<dbReference type="PANTHER" id="PTHR19282:SF544">
    <property type="entry name" value="TETRASPANIN"/>
    <property type="match status" value="1"/>
</dbReference>
<dbReference type="InterPro" id="IPR018503">
    <property type="entry name" value="Tetraspanin_CS"/>
</dbReference>
<keyword evidence="8" id="KW-1185">Reference proteome</keyword>
<sequence length="363" mass="39312">MALSCGTQFIKYLLFIFNVLVFLFGVLITGFGIYFIVEAKNSLSSQAIGVPAFILTLGLLLFLIGFLGCCGACKEHTCMLKTFAAIIIILLILQIVAGILVFVYRSKFVEVVGAGIAAQISKVDSLSEKEQKDLRRALNALQKKLHCCGGKGPTDWGISAPPSCCEGEKSPCSEPYNLLLGGVITGFGIYFVVEAEKDIYLFDVGIPALFLTMGLVLLLFAAIIIILLIAEIVAGALVFVYRGRFVNLVAYGLASQISQLKNFNTTQYEDIREAINVFQEKLQCCGGYNASDWGTPFPSSCCAGNPAQCTSPYEQGCAQALYDYINKESVSVGIILFIMAVLQLGAIIAAFYLASSAREYEKI</sequence>
<comment type="similarity">
    <text evidence="2">Belongs to the tetraspanin (TM4SF) family.</text>
</comment>
<name>A0A3P6NZH8_DIBLA</name>
<dbReference type="PROSITE" id="PS00421">
    <property type="entry name" value="TM4_1"/>
    <property type="match status" value="1"/>
</dbReference>
<dbReference type="Pfam" id="PF00335">
    <property type="entry name" value="Tetraspanin"/>
    <property type="match status" value="2"/>
</dbReference>
<feature type="transmembrane region" description="Helical" evidence="6">
    <location>
        <begin position="214"/>
        <end position="241"/>
    </location>
</feature>
<keyword evidence="4 6" id="KW-1133">Transmembrane helix</keyword>
<dbReference type="InterPro" id="IPR018499">
    <property type="entry name" value="Tetraspanin/Peripherin"/>
</dbReference>
<evidence type="ECO:0000313" key="8">
    <source>
        <dbReference type="Proteomes" id="UP000281553"/>
    </source>
</evidence>
<accession>A0A3P6NZH8</accession>
<evidence type="ECO:0000256" key="4">
    <source>
        <dbReference type="ARBA" id="ARBA00022989"/>
    </source>
</evidence>
<protein>
    <submittedName>
        <fullName evidence="7">Uncharacterized protein</fullName>
    </submittedName>
</protein>
<keyword evidence="5 6" id="KW-0472">Membrane</keyword>
<dbReference type="PRINTS" id="PR00259">
    <property type="entry name" value="TMFOUR"/>
</dbReference>
<evidence type="ECO:0000256" key="6">
    <source>
        <dbReference type="SAM" id="Phobius"/>
    </source>
</evidence>
<evidence type="ECO:0000256" key="2">
    <source>
        <dbReference type="ARBA" id="ARBA00006840"/>
    </source>
</evidence>
<evidence type="ECO:0000256" key="5">
    <source>
        <dbReference type="ARBA" id="ARBA00023136"/>
    </source>
</evidence>
<feature type="transmembrane region" description="Helical" evidence="6">
    <location>
        <begin position="330"/>
        <end position="354"/>
    </location>
</feature>
<feature type="transmembrane region" description="Helical" evidence="6">
    <location>
        <begin position="82"/>
        <end position="104"/>
    </location>
</feature>
<feature type="transmembrane region" description="Helical" evidence="6">
    <location>
        <begin position="176"/>
        <end position="193"/>
    </location>
</feature>
<evidence type="ECO:0000256" key="1">
    <source>
        <dbReference type="ARBA" id="ARBA00004141"/>
    </source>
</evidence>
<reference evidence="7 8" key="1">
    <citation type="submission" date="2018-11" db="EMBL/GenBank/DDBJ databases">
        <authorList>
            <consortium name="Pathogen Informatics"/>
        </authorList>
    </citation>
    <scope>NUCLEOTIDE SEQUENCE [LARGE SCALE GENOMIC DNA]</scope>
</reference>
<comment type="subcellular location">
    <subcellularLocation>
        <location evidence="1">Membrane</location>
        <topology evidence="1">Multi-pass membrane protein</topology>
    </subcellularLocation>
</comment>
<dbReference type="InterPro" id="IPR008952">
    <property type="entry name" value="Tetraspanin_EC2_sf"/>
</dbReference>
<evidence type="ECO:0000256" key="3">
    <source>
        <dbReference type="ARBA" id="ARBA00022692"/>
    </source>
</evidence>
<dbReference type="GO" id="GO:0005886">
    <property type="term" value="C:plasma membrane"/>
    <property type="evidence" value="ECO:0007669"/>
    <property type="project" value="TreeGrafter"/>
</dbReference>
<evidence type="ECO:0000313" key="7">
    <source>
        <dbReference type="EMBL" id="VDK29592.1"/>
    </source>
</evidence>
<dbReference type="CDD" id="cd03127">
    <property type="entry name" value="tetraspanin_LEL"/>
    <property type="match status" value="2"/>
</dbReference>